<protein>
    <recommendedName>
        <fullName evidence="4">Soluble ligand binding domain-containing protein</fullName>
    </recommendedName>
</protein>
<organism evidence="2 3">
    <name type="scientific">Brevibacillus thermoruber</name>
    <dbReference type="NCBI Taxonomy" id="33942"/>
    <lineage>
        <taxon>Bacteria</taxon>
        <taxon>Bacillati</taxon>
        <taxon>Bacillota</taxon>
        <taxon>Bacilli</taxon>
        <taxon>Bacillales</taxon>
        <taxon>Paenibacillaceae</taxon>
        <taxon>Brevibacillus</taxon>
    </lineage>
</organism>
<reference evidence="2" key="1">
    <citation type="submission" date="2022-12" db="EMBL/GenBank/DDBJ databases">
        <title>Draft genome sequence of the thermophilic strain Brevibacillus thermoruber HT42, isolated from Los Humeros, Puebla, Mexico, with biotechnological potential.</title>
        <authorList>
            <person name="Lara Sanchez J."/>
            <person name="Solis Palacios R."/>
            <person name="Bustos Baena A.S."/>
            <person name="Ruz Baez A.E."/>
            <person name="Espinosa Luna G."/>
            <person name="Oliart Ros R.M."/>
        </authorList>
    </citation>
    <scope>NUCLEOTIDE SEQUENCE</scope>
    <source>
        <strain evidence="2">HT42</strain>
    </source>
</reference>
<dbReference type="EMBL" id="JAPYYP010000002">
    <property type="protein sequence ID" value="MDA5107130.1"/>
    <property type="molecule type" value="Genomic_DNA"/>
</dbReference>
<keyword evidence="3" id="KW-1185">Reference proteome</keyword>
<evidence type="ECO:0000256" key="1">
    <source>
        <dbReference type="SAM" id="SignalP"/>
    </source>
</evidence>
<dbReference type="Proteomes" id="UP001151071">
    <property type="component" value="Unassembled WGS sequence"/>
</dbReference>
<sequence length="180" mass="19390">MCKKGLLVLIALLLAAVPASAQPGIANLRVDTTPVKDVRELVRQSTLIVVGTTDATYRSYPTSRRVAAGRLVNFVQMVKIERFLKGSGSRTVKLLSTGVQPLPPPPDPINLIYPGPLGEGRYVLFLRALPGTDVKSAVGIWQGVYPLIQGRTIALRGAGFAELHNLTVAELERKLRAAGR</sequence>
<evidence type="ECO:0008006" key="4">
    <source>
        <dbReference type="Google" id="ProtNLM"/>
    </source>
</evidence>
<comment type="caution">
    <text evidence="2">The sequence shown here is derived from an EMBL/GenBank/DDBJ whole genome shotgun (WGS) entry which is preliminary data.</text>
</comment>
<feature type="chain" id="PRO_5040881882" description="Soluble ligand binding domain-containing protein" evidence="1">
    <location>
        <begin position="22"/>
        <end position="180"/>
    </location>
</feature>
<evidence type="ECO:0000313" key="2">
    <source>
        <dbReference type="EMBL" id="MDA5107130.1"/>
    </source>
</evidence>
<feature type="signal peptide" evidence="1">
    <location>
        <begin position="1"/>
        <end position="21"/>
    </location>
</feature>
<keyword evidence="1" id="KW-0732">Signal</keyword>
<gene>
    <name evidence="2" type="ORF">O3V59_02035</name>
</gene>
<proteinExistence type="predicted"/>
<name>A0A9X3TMI8_9BACL</name>
<dbReference type="RefSeq" id="WP_051967910.1">
    <property type="nucleotide sequence ID" value="NZ_JAPYYP010000002.1"/>
</dbReference>
<accession>A0A9X3TMI8</accession>
<evidence type="ECO:0000313" key="3">
    <source>
        <dbReference type="Proteomes" id="UP001151071"/>
    </source>
</evidence>
<dbReference type="AlphaFoldDB" id="A0A9X3TMI8"/>